<evidence type="ECO:0000259" key="1">
    <source>
        <dbReference type="PROSITE" id="PS51190"/>
    </source>
</evidence>
<organism evidence="2 3">
    <name type="scientific">Iris pallida</name>
    <name type="common">Sweet iris</name>
    <dbReference type="NCBI Taxonomy" id="29817"/>
    <lineage>
        <taxon>Eukaryota</taxon>
        <taxon>Viridiplantae</taxon>
        <taxon>Streptophyta</taxon>
        <taxon>Embryophyta</taxon>
        <taxon>Tracheophyta</taxon>
        <taxon>Spermatophyta</taxon>
        <taxon>Magnoliopsida</taxon>
        <taxon>Liliopsida</taxon>
        <taxon>Asparagales</taxon>
        <taxon>Iridaceae</taxon>
        <taxon>Iridoideae</taxon>
        <taxon>Irideae</taxon>
        <taxon>Iris</taxon>
    </lineage>
</organism>
<reference evidence="2" key="1">
    <citation type="journal article" date="2023" name="GigaByte">
        <title>Genome assembly of the bearded iris, Iris pallida Lam.</title>
        <authorList>
            <person name="Bruccoleri R.E."/>
            <person name="Oakeley E.J."/>
            <person name="Faust A.M.E."/>
            <person name="Altorfer M."/>
            <person name="Dessus-Babus S."/>
            <person name="Burckhardt D."/>
            <person name="Oertli M."/>
            <person name="Naumann U."/>
            <person name="Petersen F."/>
            <person name="Wong J."/>
        </authorList>
    </citation>
    <scope>NUCLEOTIDE SEQUENCE</scope>
    <source>
        <strain evidence="2">GSM-AAB239-AS_SAM_17_03QT</strain>
    </source>
</reference>
<feature type="domain" description="FATC" evidence="1">
    <location>
        <begin position="1164"/>
        <end position="1196"/>
    </location>
</feature>
<dbReference type="SMART" id="SM01343">
    <property type="entry name" value="FATC"/>
    <property type="match status" value="1"/>
</dbReference>
<dbReference type="Proteomes" id="UP001140949">
    <property type="component" value="Unassembled WGS sequence"/>
</dbReference>
<dbReference type="GO" id="GO:0004674">
    <property type="term" value="F:protein serine/threonine kinase activity"/>
    <property type="evidence" value="ECO:0007669"/>
    <property type="project" value="TreeGrafter"/>
</dbReference>
<dbReference type="PANTHER" id="PTHR11139:SF71">
    <property type="entry name" value="SERINE_THREONINE-PROTEIN KINASE SMG1"/>
    <property type="match status" value="1"/>
</dbReference>
<dbReference type="PANTHER" id="PTHR11139">
    <property type="entry name" value="ATAXIA TELANGIECTASIA MUTATED ATM -RELATED"/>
    <property type="match status" value="1"/>
</dbReference>
<dbReference type="PROSITE" id="PS51190">
    <property type="entry name" value="FATC"/>
    <property type="match status" value="1"/>
</dbReference>
<gene>
    <name evidence="2" type="ORF">M6B38_381790</name>
</gene>
<dbReference type="Pfam" id="PF02260">
    <property type="entry name" value="FATC"/>
    <property type="match status" value="1"/>
</dbReference>
<comment type="caution">
    <text evidence="2">The sequence shown here is derived from an EMBL/GenBank/DDBJ whole genome shotgun (WGS) entry which is preliminary data.</text>
</comment>
<proteinExistence type="predicted"/>
<name>A0AAX6G752_IRIPA</name>
<protein>
    <recommendedName>
        <fullName evidence="1">FATC domain-containing protein</fullName>
    </recommendedName>
</protein>
<evidence type="ECO:0000313" key="3">
    <source>
        <dbReference type="Proteomes" id="UP001140949"/>
    </source>
</evidence>
<dbReference type="InterPro" id="IPR003152">
    <property type="entry name" value="FATC_dom"/>
</dbReference>
<dbReference type="GO" id="GO:0000184">
    <property type="term" value="P:nuclear-transcribed mRNA catabolic process, nonsense-mediated decay"/>
    <property type="evidence" value="ECO:0007669"/>
    <property type="project" value="TreeGrafter"/>
</dbReference>
<dbReference type="AlphaFoldDB" id="A0AAX6G752"/>
<dbReference type="InterPro" id="IPR050517">
    <property type="entry name" value="DDR_Repair_Kinase"/>
</dbReference>
<reference evidence="2" key="2">
    <citation type="submission" date="2023-04" db="EMBL/GenBank/DDBJ databases">
        <authorList>
            <person name="Bruccoleri R.E."/>
            <person name="Oakeley E.J."/>
            <person name="Faust A.-M."/>
            <person name="Dessus-Babus S."/>
            <person name="Altorfer M."/>
            <person name="Burckhardt D."/>
            <person name="Oertli M."/>
            <person name="Naumann U."/>
            <person name="Petersen F."/>
            <person name="Wong J."/>
        </authorList>
    </citation>
    <scope>NUCLEOTIDE SEQUENCE</scope>
    <source>
        <strain evidence="2">GSM-AAB239-AS_SAM_17_03QT</strain>
        <tissue evidence="2">Leaf</tissue>
    </source>
</reference>
<dbReference type="GO" id="GO:0005634">
    <property type="term" value="C:nucleus"/>
    <property type="evidence" value="ECO:0007669"/>
    <property type="project" value="TreeGrafter"/>
</dbReference>
<dbReference type="EMBL" id="JANAVB010021999">
    <property type="protein sequence ID" value="KAJ6824490.1"/>
    <property type="molecule type" value="Genomic_DNA"/>
</dbReference>
<keyword evidence="3" id="KW-1185">Reference proteome</keyword>
<accession>A0AAX6G752</accession>
<evidence type="ECO:0000313" key="2">
    <source>
        <dbReference type="EMBL" id="KAJ6824490.1"/>
    </source>
</evidence>
<sequence length="1196" mass="132651">MEIEKVEKECSELMSSIGADTESKSKERLLSSFTRHVQSIGYSNKEDILAITQTSQDKHGGPKDPRAQGSHDEKKIRVLTVLRMAANELYKEVKIKVLNISDIATGRIGWQTGEVGGLPDSGNYFRELEEQIEKCLLVAGFVNEAQELVGVDLSNLNVCGDNAMHVNAGAWASIFQASLHSCKNLIEQMTEVLPEIIRSIIAYNSDVMEAFGSLSQIRGSIDTALENLVEVELEKASLVELEKNYFAKVGLITEQQLALEEAAAKGREHLSWEEAEELATQEEACKEELDHLHQAWNKKDVRKTSLTKIESNIKTSLISSEQYFSTLIRNEGDGELPVRRSKALLSVLVKPFAELELVDRMLSSWGSLPSCINESSLSLSDVITSGSQVSECLWGPASILKDHTFFIWKVGILDTILDACIHDISSSVDHNFGFDHIYNDLKKKLRVHLQEYVVQYLRSRIAPALLAQLEEENENLQRMIEVRRDLFSDQIKKDSGATRRVQLMLEEYCNVHETARAARSAISVMERQESELTGVLCKTLLEIIQMEWLHDTSLPHLLETKILPQNILCDDKVSSLVLNISRPKLLEKIQSSMSSIGRSLECLQSCERTSLSAEGQLERAMGWACGGPNTVEMGNSSVKSSGIPSEFHDHLMRRRQILWTAREQASDIIKICTSVMEFEASRDGLFRMPGEQTSARPSGDGRAWQQAYLNALTRLDVAYHSFTRAEQEWKLAQNNMEAASTALFSSTNELNVASAKAKSASGDLQDSLAAMRDCAYGASVALSAYNRVSKGHTALTSECGSMLEEVLAIAEGLHDVYSLGKEAASVHNALMEDLSKANMILLPLEASLSTDVAAIADAIPKERESNTDVPPIHGQALYKSYCQRLREASLALIPLVPSVIYSVKELHSMLTKLARSSSMHAGNLHKALEGLGDSQLVNSQDLSFSRSKFSNEILFEDKEKSFLRDNGGSNNELTPADEFCFQDEGCISPPEHTYTSSPDSGITLVEASLSETCDMVEKLYLNSNSGDCQRHLSITNVDKLESVLVEKSESEFVIDEVYPNSYAIPVSSHQSESTQALPLLHEATVVWNDGEVAVERETSKDAVILSSKNDICSSKVDKGHGGSHDEPSYFDTARRITKGKNAYALSVLRRVEVKVDGREIESSRFINTSEQVDYLLKQATSIDNLCNMYEGWTPWI</sequence>